<comment type="caution">
    <text evidence="1">The sequence shown here is derived from an EMBL/GenBank/DDBJ whole genome shotgun (WGS) entry which is preliminary data.</text>
</comment>
<proteinExistence type="predicted"/>
<accession>A0ACC3DFY2</accession>
<protein>
    <submittedName>
        <fullName evidence="1">Uncharacterized protein</fullName>
    </submittedName>
</protein>
<organism evidence="1 2">
    <name type="scientific">Coniosporium uncinatum</name>
    <dbReference type="NCBI Taxonomy" id="93489"/>
    <lineage>
        <taxon>Eukaryota</taxon>
        <taxon>Fungi</taxon>
        <taxon>Dikarya</taxon>
        <taxon>Ascomycota</taxon>
        <taxon>Pezizomycotina</taxon>
        <taxon>Dothideomycetes</taxon>
        <taxon>Dothideomycetes incertae sedis</taxon>
        <taxon>Coniosporium</taxon>
    </lineage>
</organism>
<keyword evidence="2" id="KW-1185">Reference proteome</keyword>
<gene>
    <name evidence="1" type="ORF">LTS18_000264</name>
</gene>
<sequence length="226" mass="27153">METRLHDQHFNTMLQQWMITVRARMLRPVDGEKLLAFHEAGKSFVRNDVPISHRASLWDCATPQSARTYAQQLKVAIKLVDRQHKKPAMELFFMFQKLPEMVREIERLARLPEGEEEAIDLLIWMKTWILHDRAKGTFAQWMDFDDFVDMERTPEPVQRDLDALLMALLAMQWQRRKHVWNVAEHKREIEHAMRDYTHIGGRNDEYCERSYKNVWGLLGRIQRYYE</sequence>
<reference evidence="1" key="1">
    <citation type="submission" date="2024-09" db="EMBL/GenBank/DDBJ databases">
        <title>Black Yeasts Isolated from many extreme environments.</title>
        <authorList>
            <person name="Coleine C."/>
            <person name="Stajich J.E."/>
            <person name="Selbmann L."/>
        </authorList>
    </citation>
    <scope>NUCLEOTIDE SEQUENCE</scope>
    <source>
        <strain evidence="1">CCFEE 5737</strain>
    </source>
</reference>
<dbReference type="EMBL" id="JAWDJW010005070">
    <property type="protein sequence ID" value="KAK3069690.1"/>
    <property type="molecule type" value="Genomic_DNA"/>
</dbReference>
<evidence type="ECO:0000313" key="1">
    <source>
        <dbReference type="EMBL" id="KAK3069690.1"/>
    </source>
</evidence>
<evidence type="ECO:0000313" key="2">
    <source>
        <dbReference type="Proteomes" id="UP001186974"/>
    </source>
</evidence>
<feature type="non-terminal residue" evidence="1">
    <location>
        <position position="226"/>
    </location>
</feature>
<name>A0ACC3DFY2_9PEZI</name>
<dbReference type="Proteomes" id="UP001186974">
    <property type="component" value="Unassembled WGS sequence"/>
</dbReference>